<dbReference type="GO" id="GO:0000976">
    <property type="term" value="F:transcription cis-regulatory region binding"/>
    <property type="evidence" value="ECO:0007669"/>
    <property type="project" value="TreeGrafter"/>
</dbReference>
<reference evidence="6 7" key="1">
    <citation type="submission" date="2018-05" db="EMBL/GenBank/DDBJ databases">
        <title>Nocardioides silvaticus genome.</title>
        <authorList>
            <person name="Li C."/>
            <person name="Wang G."/>
        </authorList>
    </citation>
    <scope>NUCLEOTIDE SEQUENCE [LARGE SCALE GENOMIC DNA]</scope>
    <source>
        <strain evidence="6 7">CCTCC AB 2018079</strain>
    </source>
</reference>
<evidence type="ECO:0000256" key="1">
    <source>
        <dbReference type="ARBA" id="ARBA00023015"/>
    </source>
</evidence>
<keyword evidence="7" id="KW-1185">Reference proteome</keyword>
<dbReference type="InterPro" id="IPR023772">
    <property type="entry name" value="DNA-bd_HTH_TetR-type_CS"/>
</dbReference>
<dbReference type="OrthoDB" id="3476820at2"/>
<sequence length="188" mass="20223">MTSTPRRQLNERQAATVQRLLDAGLAQLAEVGPETLTVRQVAVRAGVSPATAYTYFSSKNHLLAELFHRAIVEQVPPAAEHSTATDRVQAVTRALSDLCERNPHVAAGANLALLGSDPDVERLRLRIGGEFVARFEEALGRSSTPELVDVLVLAFSGALLQAGMGLISYAELGDRLDKVVATILKDVR</sequence>
<dbReference type="Pfam" id="PF00440">
    <property type="entry name" value="TetR_N"/>
    <property type="match status" value="1"/>
</dbReference>
<dbReference type="PROSITE" id="PS50977">
    <property type="entry name" value="HTH_TETR_2"/>
    <property type="match status" value="1"/>
</dbReference>
<dbReference type="Proteomes" id="UP000245507">
    <property type="component" value="Unassembled WGS sequence"/>
</dbReference>
<name>A0A316TN68_9ACTN</name>
<dbReference type="InterPro" id="IPR050109">
    <property type="entry name" value="HTH-type_TetR-like_transc_reg"/>
</dbReference>
<protein>
    <submittedName>
        <fullName evidence="6">TetR family transcriptional regulator</fullName>
    </submittedName>
</protein>
<dbReference type="EMBL" id="QGDD01000002">
    <property type="protein sequence ID" value="PWN03712.1"/>
    <property type="molecule type" value="Genomic_DNA"/>
</dbReference>
<keyword evidence="2 4" id="KW-0238">DNA-binding</keyword>
<dbReference type="Gene3D" id="1.10.357.10">
    <property type="entry name" value="Tetracycline Repressor, domain 2"/>
    <property type="match status" value="1"/>
</dbReference>
<evidence type="ECO:0000256" key="2">
    <source>
        <dbReference type="ARBA" id="ARBA00023125"/>
    </source>
</evidence>
<dbReference type="InterPro" id="IPR001647">
    <property type="entry name" value="HTH_TetR"/>
</dbReference>
<dbReference type="SUPFAM" id="SSF46689">
    <property type="entry name" value="Homeodomain-like"/>
    <property type="match status" value="1"/>
</dbReference>
<dbReference type="AlphaFoldDB" id="A0A316TN68"/>
<gene>
    <name evidence="6" type="ORF">DJ010_06415</name>
</gene>
<organism evidence="6 7">
    <name type="scientific">Nocardioides silvaticus</name>
    <dbReference type="NCBI Taxonomy" id="2201891"/>
    <lineage>
        <taxon>Bacteria</taxon>
        <taxon>Bacillati</taxon>
        <taxon>Actinomycetota</taxon>
        <taxon>Actinomycetes</taxon>
        <taxon>Propionibacteriales</taxon>
        <taxon>Nocardioidaceae</taxon>
        <taxon>Nocardioides</taxon>
    </lineage>
</organism>
<keyword evidence="1" id="KW-0805">Transcription regulation</keyword>
<keyword evidence="3" id="KW-0804">Transcription</keyword>
<dbReference type="GO" id="GO:0003700">
    <property type="term" value="F:DNA-binding transcription factor activity"/>
    <property type="evidence" value="ECO:0007669"/>
    <property type="project" value="TreeGrafter"/>
</dbReference>
<evidence type="ECO:0000313" key="7">
    <source>
        <dbReference type="Proteomes" id="UP000245507"/>
    </source>
</evidence>
<dbReference type="InterPro" id="IPR009057">
    <property type="entry name" value="Homeodomain-like_sf"/>
</dbReference>
<feature type="DNA-binding region" description="H-T-H motif" evidence="4">
    <location>
        <begin position="37"/>
        <end position="56"/>
    </location>
</feature>
<evidence type="ECO:0000256" key="3">
    <source>
        <dbReference type="ARBA" id="ARBA00023163"/>
    </source>
</evidence>
<dbReference type="PROSITE" id="PS01081">
    <property type="entry name" value="HTH_TETR_1"/>
    <property type="match status" value="1"/>
</dbReference>
<comment type="caution">
    <text evidence="6">The sequence shown here is derived from an EMBL/GenBank/DDBJ whole genome shotgun (WGS) entry which is preliminary data.</text>
</comment>
<proteinExistence type="predicted"/>
<feature type="domain" description="HTH tetR-type" evidence="5">
    <location>
        <begin position="14"/>
        <end position="74"/>
    </location>
</feature>
<accession>A0A316TN68</accession>
<dbReference type="PANTHER" id="PTHR30055:SF234">
    <property type="entry name" value="HTH-TYPE TRANSCRIPTIONAL REGULATOR BETI"/>
    <property type="match status" value="1"/>
</dbReference>
<dbReference type="PRINTS" id="PR00455">
    <property type="entry name" value="HTHTETR"/>
</dbReference>
<evidence type="ECO:0000259" key="5">
    <source>
        <dbReference type="PROSITE" id="PS50977"/>
    </source>
</evidence>
<dbReference type="PANTHER" id="PTHR30055">
    <property type="entry name" value="HTH-TYPE TRANSCRIPTIONAL REGULATOR RUTR"/>
    <property type="match status" value="1"/>
</dbReference>
<evidence type="ECO:0000313" key="6">
    <source>
        <dbReference type="EMBL" id="PWN03712.1"/>
    </source>
</evidence>
<evidence type="ECO:0000256" key="4">
    <source>
        <dbReference type="PROSITE-ProRule" id="PRU00335"/>
    </source>
</evidence>